<keyword evidence="1" id="KW-0812">Transmembrane</keyword>
<dbReference type="Proteomes" id="UP000657075">
    <property type="component" value="Unassembled WGS sequence"/>
</dbReference>
<sequence length="165" mass="18596">MSSMFREILRNKFVISAYIIGVITIILAIYIILNPFKVNYYYSGPAINNSFTINPSSIVFIILKTNNSNLNTNITIIKWIPETNISITLYYAISLGPYQSREINFTTITTLNVASTGQGRITIFGIYRPEVINVLTIILTILFILIIALLIIGFIKSIINIRGKI</sequence>
<protein>
    <submittedName>
        <fullName evidence="2">Uncharacterized protein</fullName>
    </submittedName>
</protein>
<reference evidence="2" key="1">
    <citation type="journal article" date="2014" name="Int. J. Syst. Evol. Microbiol.">
        <title>Complete genome sequence of Corynebacterium casei LMG S-19264T (=DSM 44701T), isolated from a smear-ripened cheese.</title>
        <authorList>
            <consortium name="US DOE Joint Genome Institute (JGI-PGF)"/>
            <person name="Walter F."/>
            <person name="Albersmeier A."/>
            <person name="Kalinowski J."/>
            <person name="Ruckert C."/>
        </authorList>
    </citation>
    <scope>NUCLEOTIDE SEQUENCE</scope>
    <source>
        <strain evidence="2">JCM 11219</strain>
    </source>
</reference>
<gene>
    <name evidence="2" type="ORF">GCM10007112_13070</name>
</gene>
<dbReference type="EMBL" id="BMNM01000004">
    <property type="protein sequence ID" value="GGI77606.1"/>
    <property type="molecule type" value="Genomic_DNA"/>
</dbReference>
<accession>A0A830EJI6</accession>
<evidence type="ECO:0000313" key="2">
    <source>
        <dbReference type="EMBL" id="GGI77606.1"/>
    </source>
</evidence>
<keyword evidence="1" id="KW-1133">Transmembrane helix</keyword>
<organism evidence="2 3">
    <name type="scientific">Vulcanisaeta souniana JCM 11219</name>
    <dbReference type="NCBI Taxonomy" id="1293586"/>
    <lineage>
        <taxon>Archaea</taxon>
        <taxon>Thermoproteota</taxon>
        <taxon>Thermoprotei</taxon>
        <taxon>Thermoproteales</taxon>
        <taxon>Thermoproteaceae</taxon>
        <taxon>Vulcanisaeta</taxon>
    </lineage>
</organism>
<feature type="transmembrane region" description="Helical" evidence="1">
    <location>
        <begin position="12"/>
        <end position="33"/>
    </location>
</feature>
<keyword evidence="1" id="KW-0472">Membrane</keyword>
<name>A0A830EJI6_9CREN</name>
<evidence type="ECO:0000256" key="1">
    <source>
        <dbReference type="SAM" id="Phobius"/>
    </source>
</evidence>
<comment type="caution">
    <text evidence="2">The sequence shown here is derived from an EMBL/GenBank/DDBJ whole genome shotgun (WGS) entry which is preliminary data.</text>
</comment>
<reference evidence="2" key="2">
    <citation type="submission" date="2020-09" db="EMBL/GenBank/DDBJ databases">
        <authorList>
            <person name="Sun Q."/>
            <person name="Ohkuma M."/>
        </authorList>
    </citation>
    <scope>NUCLEOTIDE SEQUENCE</scope>
    <source>
        <strain evidence="2">JCM 11219</strain>
    </source>
</reference>
<feature type="transmembrane region" description="Helical" evidence="1">
    <location>
        <begin position="134"/>
        <end position="155"/>
    </location>
</feature>
<dbReference type="AlphaFoldDB" id="A0A830EJI6"/>
<evidence type="ECO:0000313" key="3">
    <source>
        <dbReference type="Proteomes" id="UP000657075"/>
    </source>
</evidence>
<proteinExistence type="predicted"/>